<keyword evidence="6" id="KW-1185">Reference proteome</keyword>
<dbReference type="Gene3D" id="1.10.10.10">
    <property type="entry name" value="Winged helix-like DNA-binding domain superfamily/Winged helix DNA-binding domain"/>
    <property type="match status" value="1"/>
</dbReference>
<dbReference type="EMBL" id="JBHUKU010000007">
    <property type="protein sequence ID" value="MFD2459863.1"/>
    <property type="molecule type" value="Genomic_DNA"/>
</dbReference>
<dbReference type="SMART" id="SM00421">
    <property type="entry name" value="HTH_LUXR"/>
    <property type="match status" value="1"/>
</dbReference>
<evidence type="ECO:0000256" key="3">
    <source>
        <dbReference type="ARBA" id="ARBA00023163"/>
    </source>
</evidence>
<dbReference type="Proteomes" id="UP001597419">
    <property type="component" value="Unassembled WGS sequence"/>
</dbReference>
<dbReference type="PANTHER" id="PTHR44688">
    <property type="entry name" value="DNA-BINDING TRANSCRIPTIONAL ACTIVATOR DEVR_DOSR"/>
    <property type="match status" value="1"/>
</dbReference>
<dbReference type="PRINTS" id="PR00038">
    <property type="entry name" value="HTHLUXR"/>
</dbReference>
<keyword evidence="1" id="KW-0805">Transcription regulation</keyword>
<dbReference type="PROSITE" id="PS50043">
    <property type="entry name" value="HTH_LUXR_2"/>
    <property type="match status" value="1"/>
</dbReference>
<dbReference type="SUPFAM" id="SSF46894">
    <property type="entry name" value="C-terminal effector domain of the bipartite response regulators"/>
    <property type="match status" value="1"/>
</dbReference>
<gene>
    <name evidence="5" type="ORF">ACFSYJ_14705</name>
</gene>
<keyword evidence="2" id="KW-0238">DNA-binding</keyword>
<protein>
    <submittedName>
        <fullName evidence="5">LuxR C-terminal-related transcriptional regulator</fullName>
    </submittedName>
</protein>
<dbReference type="PANTHER" id="PTHR44688:SF16">
    <property type="entry name" value="DNA-BINDING TRANSCRIPTIONAL ACTIVATOR DEVR_DOSR"/>
    <property type="match status" value="1"/>
</dbReference>
<evidence type="ECO:0000256" key="2">
    <source>
        <dbReference type="ARBA" id="ARBA00023125"/>
    </source>
</evidence>
<evidence type="ECO:0000259" key="4">
    <source>
        <dbReference type="PROSITE" id="PS50043"/>
    </source>
</evidence>
<feature type="domain" description="HTH luxR-type" evidence="4">
    <location>
        <begin position="345"/>
        <end position="410"/>
    </location>
</feature>
<reference evidence="6" key="1">
    <citation type="journal article" date="2019" name="Int. J. Syst. Evol. Microbiol.">
        <title>The Global Catalogue of Microorganisms (GCM) 10K type strain sequencing project: providing services to taxonomists for standard genome sequencing and annotation.</title>
        <authorList>
            <consortium name="The Broad Institute Genomics Platform"/>
            <consortium name="The Broad Institute Genome Sequencing Center for Infectious Disease"/>
            <person name="Wu L."/>
            <person name="Ma J."/>
        </authorList>
    </citation>
    <scope>NUCLEOTIDE SEQUENCE [LARGE SCALE GENOMIC DNA]</scope>
    <source>
        <strain evidence="6">CGMCC 4.7643</strain>
    </source>
</reference>
<keyword evidence="3" id="KW-0804">Transcription</keyword>
<sequence>MAVEPVPGGLDERFPGSVAVAEAAGPPPPERRYALHVMRMVNQGVARARVVGDAVRVLSSPGRRDPVSCWCAVLGLMYAGETELAEGYCARSWTPGVPEGGEALRATLLGRLAWQRGDPAKAADLLRGVVRSLGRHPRLREVAMAWLITATVDTGDLDAAYGLVLDHAFGGDSGNPVDDAELLAAKGELDLAAGRHDIARAGFLACGRKLTALGVRNPAVVPWQSRAALCAEASGRRGLAVVLANRELIRARRWADPRTLGVAKHAHAVIVDRTCDAVREAVSTLAELPAVGETLRARYDLAHFLAAEGRHGEARACLREVADIAGKHGYRRWRAQAETASGRMSRRTGDRLTRQERKIARLARSGLGNRRIAEREYLTLRTVEFHLSSVYRKLGISGRRELVALPGQLF</sequence>
<dbReference type="Pfam" id="PF00196">
    <property type="entry name" value="GerE"/>
    <property type="match status" value="1"/>
</dbReference>
<evidence type="ECO:0000313" key="6">
    <source>
        <dbReference type="Proteomes" id="UP001597419"/>
    </source>
</evidence>
<comment type="caution">
    <text evidence="5">The sequence shown here is derived from an EMBL/GenBank/DDBJ whole genome shotgun (WGS) entry which is preliminary data.</text>
</comment>
<dbReference type="RefSeq" id="WP_345402931.1">
    <property type="nucleotide sequence ID" value="NZ_BAABHG010000014.1"/>
</dbReference>
<accession>A0ABW5GFT8</accession>
<organism evidence="5 6">
    <name type="scientific">Amycolatopsis samaneae</name>
    <dbReference type="NCBI Taxonomy" id="664691"/>
    <lineage>
        <taxon>Bacteria</taxon>
        <taxon>Bacillati</taxon>
        <taxon>Actinomycetota</taxon>
        <taxon>Actinomycetes</taxon>
        <taxon>Pseudonocardiales</taxon>
        <taxon>Pseudonocardiaceae</taxon>
        <taxon>Amycolatopsis</taxon>
    </lineage>
</organism>
<dbReference type="InterPro" id="IPR000792">
    <property type="entry name" value="Tscrpt_reg_LuxR_C"/>
</dbReference>
<evidence type="ECO:0000256" key="1">
    <source>
        <dbReference type="ARBA" id="ARBA00023015"/>
    </source>
</evidence>
<dbReference type="InterPro" id="IPR036388">
    <property type="entry name" value="WH-like_DNA-bd_sf"/>
</dbReference>
<name>A0ABW5GFT8_9PSEU</name>
<dbReference type="InterPro" id="IPR016032">
    <property type="entry name" value="Sig_transdc_resp-reg_C-effctor"/>
</dbReference>
<proteinExistence type="predicted"/>
<dbReference type="CDD" id="cd06170">
    <property type="entry name" value="LuxR_C_like"/>
    <property type="match status" value="1"/>
</dbReference>
<evidence type="ECO:0000313" key="5">
    <source>
        <dbReference type="EMBL" id="MFD2459863.1"/>
    </source>
</evidence>